<dbReference type="AlphaFoldDB" id="A0A0R3MRQ2"/>
<feature type="transmembrane region" description="Helical" evidence="3">
    <location>
        <begin position="72"/>
        <end position="92"/>
    </location>
</feature>
<comment type="caution">
    <text evidence="4">The sequence shown here is derived from an EMBL/GenBank/DDBJ whole genome shotgun (WGS) entry which is preliminary data.</text>
</comment>
<dbReference type="RefSeq" id="WP_057845342.1">
    <property type="nucleotide sequence ID" value="NZ_LLYA01000166.1"/>
</dbReference>
<sequence>MRQKIETAPRDGNAHWSPEAGQWIGEAGEPSKITPSHRYPMPAKNYLRQGNGPPSGLSDASTSSGRARCHGFFSFFSIAAILVAPPLIGLYFHAEVIAYVARYASQQTILGPPVMAQQIPLPKDDEAAQFKRAVDSATADLRQSLQQEHDWAKALETELVNRRRDVDMLLGEVETLLSEHKINEVERLKQAVDSATADLRQSLQQEHDRAEALATELAKARRATEQKPAAAEEKSGVSLLSRANSDAVVKPGQTAVQPDVATETSKPAIKPSGPVRVEHESRGGYGCQHFRTLALSRLPTNDWLTCWLFGPTIGMPSRRPQQTRRPTILRKDVGVRPNQKTSANLGMRPL</sequence>
<name>A0A0R3MRQ2_9BRAD</name>
<keyword evidence="3" id="KW-0472">Membrane</keyword>
<keyword evidence="3" id="KW-0812">Transmembrane</keyword>
<evidence type="ECO:0000256" key="3">
    <source>
        <dbReference type="SAM" id="Phobius"/>
    </source>
</evidence>
<feature type="region of interest" description="Disordered" evidence="2">
    <location>
        <begin position="1"/>
        <end position="63"/>
    </location>
</feature>
<organism evidence="4 5">
    <name type="scientific">Bradyrhizobium retamae</name>
    <dbReference type="NCBI Taxonomy" id="1300035"/>
    <lineage>
        <taxon>Bacteria</taxon>
        <taxon>Pseudomonadati</taxon>
        <taxon>Pseudomonadota</taxon>
        <taxon>Alphaproteobacteria</taxon>
        <taxon>Hyphomicrobiales</taxon>
        <taxon>Nitrobacteraceae</taxon>
        <taxon>Bradyrhizobium</taxon>
    </lineage>
</organism>
<dbReference type="Proteomes" id="UP000052023">
    <property type="component" value="Unassembled WGS sequence"/>
</dbReference>
<proteinExistence type="predicted"/>
<gene>
    <name evidence="4" type="ORF">CQ13_29715</name>
</gene>
<evidence type="ECO:0000313" key="5">
    <source>
        <dbReference type="Proteomes" id="UP000052023"/>
    </source>
</evidence>
<feature type="region of interest" description="Disordered" evidence="2">
    <location>
        <begin position="248"/>
        <end position="282"/>
    </location>
</feature>
<dbReference type="EMBL" id="LLYA01000166">
    <property type="protein sequence ID" value="KRR22270.1"/>
    <property type="molecule type" value="Genomic_DNA"/>
</dbReference>
<keyword evidence="5" id="KW-1185">Reference proteome</keyword>
<protein>
    <submittedName>
        <fullName evidence="4">Uncharacterized protein</fullName>
    </submittedName>
</protein>
<feature type="compositionally biased region" description="Basic and acidic residues" evidence="2">
    <location>
        <begin position="1"/>
        <end position="13"/>
    </location>
</feature>
<keyword evidence="3" id="KW-1133">Transmembrane helix</keyword>
<evidence type="ECO:0000256" key="1">
    <source>
        <dbReference type="SAM" id="Coils"/>
    </source>
</evidence>
<feature type="coiled-coil region" evidence="1">
    <location>
        <begin position="185"/>
        <end position="223"/>
    </location>
</feature>
<evidence type="ECO:0000256" key="2">
    <source>
        <dbReference type="SAM" id="MobiDB-lite"/>
    </source>
</evidence>
<accession>A0A0R3MRQ2</accession>
<reference evidence="4 5" key="1">
    <citation type="submission" date="2014-03" db="EMBL/GenBank/DDBJ databases">
        <title>Bradyrhizobium valentinum sp. nov., isolated from effective nodules of Lupinus mariae-josephae, a lupine endemic of basic-lime soils in Eastern Spain.</title>
        <authorList>
            <person name="Duran D."/>
            <person name="Rey L."/>
            <person name="Navarro A."/>
            <person name="Busquets A."/>
            <person name="Imperial J."/>
            <person name="Ruiz-Argueso T."/>
        </authorList>
    </citation>
    <scope>NUCLEOTIDE SEQUENCE [LARGE SCALE GENOMIC DNA]</scope>
    <source>
        <strain evidence="4 5">Ro19</strain>
    </source>
</reference>
<evidence type="ECO:0000313" key="4">
    <source>
        <dbReference type="EMBL" id="KRR22270.1"/>
    </source>
</evidence>
<keyword evidence="1" id="KW-0175">Coiled coil</keyword>
<dbReference type="OrthoDB" id="8003401at2"/>